<feature type="domain" description="DUF4057" evidence="2">
    <location>
        <begin position="286"/>
        <end position="373"/>
    </location>
</feature>
<sequence length="375" mass="40333">MERAVPVRKPHTSTADLLTWSATGPDAAAAAASPVASSRPSLKPAGGITPAMFGAPVSEKEAEDLSKSERKFCSGSKLKEMTGSGIFAENSENDDSEASNPANKTSVRMYQQTVTGISQISFSADGSVSPKKPSSLPEVAKQRELSGTLETDAEAKMNKQHSEAKSKELSGSDIFGPPPEIPARPLAARNMELQGNLDFALPQPRSVHTSVKVSNAFVIEYRTTAPIFCRLNNLLVRYAKKEFIPPFFRKPQLQKGPFLLFLLVIQDIHTPYREWMLKLGCIDIGPAGGPSNITFSEEPVVKTSKKIHNQKFQELTGNNIFKEDATPASAEKSLSSAKLKEMSGSDIFADGAAAPRDYLGGVRKPPGGESSIALI</sequence>
<dbReference type="Proteomes" id="UP000007015">
    <property type="component" value="Chromosome 4"/>
</dbReference>
<name>B8AUP1_ORYSI</name>
<gene>
    <name evidence="3" type="ORF">OsI_16126</name>
</gene>
<feature type="region of interest" description="Disordered" evidence="1">
    <location>
        <begin position="121"/>
        <end position="184"/>
    </location>
</feature>
<accession>B8AUP1</accession>
<dbReference type="PANTHER" id="PTHR31132:SF13">
    <property type="entry name" value="N-LYSINE METHYLTRANSFERASE"/>
    <property type="match status" value="1"/>
</dbReference>
<feature type="region of interest" description="Disordered" evidence="1">
    <location>
        <begin position="31"/>
        <end position="53"/>
    </location>
</feature>
<evidence type="ECO:0000313" key="4">
    <source>
        <dbReference type="Proteomes" id="UP000007015"/>
    </source>
</evidence>
<dbReference type="HOGENOM" id="CLU_904303_0_0_1"/>
<evidence type="ECO:0000256" key="1">
    <source>
        <dbReference type="SAM" id="MobiDB-lite"/>
    </source>
</evidence>
<dbReference type="OMA" id="RICQQAM"/>
<dbReference type="AlphaFoldDB" id="B8AUP1"/>
<organism evidence="3 4">
    <name type="scientific">Oryza sativa subsp. indica</name>
    <name type="common">Rice</name>
    <dbReference type="NCBI Taxonomy" id="39946"/>
    <lineage>
        <taxon>Eukaryota</taxon>
        <taxon>Viridiplantae</taxon>
        <taxon>Streptophyta</taxon>
        <taxon>Embryophyta</taxon>
        <taxon>Tracheophyta</taxon>
        <taxon>Spermatophyta</taxon>
        <taxon>Magnoliopsida</taxon>
        <taxon>Liliopsida</taxon>
        <taxon>Poales</taxon>
        <taxon>Poaceae</taxon>
        <taxon>BOP clade</taxon>
        <taxon>Oryzoideae</taxon>
        <taxon>Oryzeae</taxon>
        <taxon>Oryzinae</taxon>
        <taxon>Oryza</taxon>
        <taxon>Oryza sativa</taxon>
    </lineage>
</organism>
<feature type="domain" description="DUF4057" evidence="2">
    <location>
        <begin position="3"/>
        <end position="216"/>
    </location>
</feature>
<feature type="region of interest" description="Disordered" evidence="1">
    <location>
        <begin position="84"/>
        <end position="103"/>
    </location>
</feature>
<proteinExistence type="predicted"/>
<protein>
    <recommendedName>
        <fullName evidence="2">DUF4057 domain-containing protein</fullName>
    </recommendedName>
</protein>
<dbReference type="Pfam" id="PF13266">
    <property type="entry name" value="DUF4057"/>
    <property type="match status" value="2"/>
</dbReference>
<dbReference type="InterPro" id="IPR025131">
    <property type="entry name" value="DUF4057"/>
</dbReference>
<feature type="compositionally biased region" description="Basic and acidic residues" evidence="1">
    <location>
        <begin position="153"/>
        <end position="170"/>
    </location>
</feature>
<dbReference type="EMBL" id="CM000129">
    <property type="protein sequence ID" value="EEC77386.1"/>
    <property type="molecule type" value="Genomic_DNA"/>
</dbReference>
<keyword evidence="4" id="KW-1185">Reference proteome</keyword>
<evidence type="ECO:0000259" key="2">
    <source>
        <dbReference type="Pfam" id="PF13266"/>
    </source>
</evidence>
<feature type="compositionally biased region" description="Low complexity" evidence="1">
    <location>
        <begin position="31"/>
        <end position="41"/>
    </location>
</feature>
<evidence type="ECO:0000313" key="3">
    <source>
        <dbReference type="EMBL" id="EEC77386.1"/>
    </source>
</evidence>
<reference evidence="3 4" key="1">
    <citation type="journal article" date="2005" name="PLoS Biol.">
        <title>The genomes of Oryza sativa: a history of duplications.</title>
        <authorList>
            <person name="Yu J."/>
            <person name="Wang J."/>
            <person name="Lin W."/>
            <person name="Li S."/>
            <person name="Li H."/>
            <person name="Zhou J."/>
            <person name="Ni P."/>
            <person name="Dong W."/>
            <person name="Hu S."/>
            <person name="Zeng C."/>
            <person name="Zhang J."/>
            <person name="Zhang Y."/>
            <person name="Li R."/>
            <person name="Xu Z."/>
            <person name="Li S."/>
            <person name="Li X."/>
            <person name="Zheng H."/>
            <person name="Cong L."/>
            <person name="Lin L."/>
            <person name="Yin J."/>
            <person name="Geng J."/>
            <person name="Li G."/>
            <person name="Shi J."/>
            <person name="Liu J."/>
            <person name="Lv H."/>
            <person name="Li J."/>
            <person name="Wang J."/>
            <person name="Deng Y."/>
            <person name="Ran L."/>
            <person name="Shi X."/>
            <person name="Wang X."/>
            <person name="Wu Q."/>
            <person name="Li C."/>
            <person name="Ren X."/>
            <person name="Wang J."/>
            <person name="Wang X."/>
            <person name="Li D."/>
            <person name="Liu D."/>
            <person name="Zhang X."/>
            <person name="Ji Z."/>
            <person name="Zhao W."/>
            <person name="Sun Y."/>
            <person name="Zhang Z."/>
            <person name="Bao J."/>
            <person name="Han Y."/>
            <person name="Dong L."/>
            <person name="Ji J."/>
            <person name="Chen P."/>
            <person name="Wu S."/>
            <person name="Liu J."/>
            <person name="Xiao Y."/>
            <person name="Bu D."/>
            <person name="Tan J."/>
            <person name="Yang L."/>
            <person name="Ye C."/>
            <person name="Zhang J."/>
            <person name="Xu J."/>
            <person name="Zhou Y."/>
            <person name="Yu Y."/>
            <person name="Zhang B."/>
            <person name="Zhuang S."/>
            <person name="Wei H."/>
            <person name="Liu B."/>
            <person name="Lei M."/>
            <person name="Yu H."/>
            <person name="Li Y."/>
            <person name="Xu H."/>
            <person name="Wei S."/>
            <person name="He X."/>
            <person name="Fang L."/>
            <person name="Zhang Z."/>
            <person name="Zhang Y."/>
            <person name="Huang X."/>
            <person name="Su Z."/>
            <person name="Tong W."/>
            <person name="Li J."/>
            <person name="Tong Z."/>
            <person name="Li S."/>
            <person name="Ye J."/>
            <person name="Wang L."/>
            <person name="Fang L."/>
            <person name="Lei T."/>
            <person name="Chen C."/>
            <person name="Chen H."/>
            <person name="Xu Z."/>
            <person name="Li H."/>
            <person name="Huang H."/>
            <person name="Zhang F."/>
            <person name="Xu H."/>
            <person name="Li N."/>
            <person name="Zhao C."/>
            <person name="Li S."/>
            <person name="Dong L."/>
            <person name="Huang Y."/>
            <person name="Li L."/>
            <person name="Xi Y."/>
            <person name="Qi Q."/>
            <person name="Li W."/>
            <person name="Zhang B."/>
            <person name="Hu W."/>
            <person name="Zhang Y."/>
            <person name="Tian X."/>
            <person name="Jiao Y."/>
            <person name="Liang X."/>
            <person name="Jin J."/>
            <person name="Gao L."/>
            <person name="Zheng W."/>
            <person name="Hao B."/>
            <person name="Liu S."/>
            <person name="Wang W."/>
            <person name="Yuan L."/>
            <person name="Cao M."/>
            <person name="McDermott J."/>
            <person name="Samudrala R."/>
            <person name="Wang J."/>
            <person name="Wong G.K."/>
            <person name="Yang H."/>
        </authorList>
    </citation>
    <scope>NUCLEOTIDE SEQUENCE [LARGE SCALE GENOMIC DNA]</scope>
    <source>
        <strain evidence="4">cv. 93-11</strain>
    </source>
</reference>
<dbReference type="PANTHER" id="PTHR31132">
    <property type="entry name" value="N-LYSINE METHYLTRANSFERASE"/>
    <property type="match status" value="1"/>
</dbReference>
<dbReference type="STRING" id="39946.B8AUP1"/>
<dbReference type="Gramene" id="BGIOSGA014982-TA">
    <property type="protein sequence ID" value="BGIOSGA014982-PA"/>
    <property type="gene ID" value="BGIOSGA014982"/>
</dbReference>